<dbReference type="EMBL" id="JACHMN010000003">
    <property type="protein sequence ID" value="MBB5873659.1"/>
    <property type="molecule type" value="Genomic_DNA"/>
</dbReference>
<evidence type="ECO:0000313" key="2">
    <source>
        <dbReference type="EMBL" id="MBB5873659.1"/>
    </source>
</evidence>
<name>A0A841C2X2_9ACTN</name>
<evidence type="ECO:0000313" key="3">
    <source>
        <dbReference type="Proteomes" id="UP000587527"/>
    </source>
</evidence>
<organism evidence="2 3">
    <name type="scientific">Allocatelliglobosispora scoriae</name>
    <dbReference type="NCBI Taxonomy" id="643052"/>
    <lineage>
        <taxon>Bacteria</taxon>
        <taxon>Bacillati</taxon>
        <taxon>Actinomycetota</taxon>
        <taxon>Actinomycetes</taxon>
        <taxon>Micromonosporales</taxon>
        <taxon>Micromonosporaceae</taxon>
        <taxon>Allocatelliglobosispora</taxon>
    </lineage>
</organism>
<comment type="caution">
    <text evidence="2">The sequence shown here is derived from an EMBL/GenBank/DDBJ whole genome shotgun (WGS) entry which is preliminary data.</text>
</comment>
<sequence length="96" mass="10722">MAAVDYDAPRTAPTEPETESLDLLQERRERKTDDLADTDFADDYILPGFDVLDEELSTTVVPVQPDEFRCGGCFLVLHRGLHAGVHRGQDICRDCA</sequence>
<dbReference type="AlphaFoldDB" id="A0A841C2X2"/>
<proteinExistence type="predicted"/>
<dbReference type="InterPro" id="IPR025242">
    <property type="entry name" value="DUF4193"/>
</dbReference>
<keyword evidence="3" id="KW-1185">Reference proteome</keyword>
<feature type="region of interest" description="Disordered" evidence="1">
    <location>
        <begin position="1"/>
        <end position="35"/>
    </location>
</feature>
<reference evidence="2 3" key="1">
    <citation type="submission" date="2020-08" db="EMBL/GenBank/DDBJ databases">
        <title>Sequencing the genomes of 1000 actinobacteria strains.</title>
        <authorList>
            <person name="Klenk H.-P."/>
        </authorList>
    </citation>
    <scope>NUCLEOTIDE SEQUENCE [LARGE SCALE GENOMIC DNA]</scope>
    <source>
        <strain evidence="2 3">DSM 45362</strain>
    </source>
</reference>
<evidence type="ECO:0000256" key="1">
    <source>
        <dbReference type="SAM" id="MobiDB-lite"/>
    </source>
</evidence>
<gene>
    <name evidence="2" type="ORF">F4553_007093</name>
</gene>
<dbReference type="Proteomes" id="UP000587527">
    <property type="component" value="Unassembled WGS sequence"/>
</dbReference>
<dbReference type="RefSeq" id="WP_184845146.1">
    <property type="nucleotide sequence ID" value="NZ_JACHMN010000003.1"/>
</dbReference>
<protein>
    <recommendedName>
        <fullName evidence="4">DUF4193 domain-containing protein</fullName>
    </recommendedName>
</protein>
<evidence type="ECO:0008006" key="4">
    <source>
        <dbReference type="Google" id="ProtNLM"/>
    </source>
</evidence>
<accession>A0A841C2X2</accession>
<feature type="compositionally biased region" description="Basic and acidic residues" evidence="1">
    <location>
        <begin position="24"/>
        <end position="34"/>
    </location>
</feature>
<dbReference type="Pfam" id="PF13834">
    <property type="entry name" value="DUF4193"/>
    <property type="match status" value="1"/>
</dbReference>